<evidence type="ECO:0000313" key="3">
    <source>
        <dbReference type="EMBL" id="OAF71393.1"/>
    </source>
</evidence>
<sequence>MPSPTKDDAINKDYQDNSDDKTGLKDKVNEMKQKVDEMKEKVNEIKEQISNFYLQESFHSDDDFIHINRITPDFNVNKNNEGLTTSNEKVEKSEKDKSCMDNTNKMLNLRDVGPIDNNFVFIDHILNNNPKDMQNNVKIRYDEQIKMDEVRKDDGIRKYEIKLLNSEKTDSMENCTVKKIGGKKSKKKKKTAKPNLQLMYIDKNGQYVTLDPKTTGKKIRDQMTLDLEKSKLENERIENEKIEKIRIEKEKKEKEIERIKTEKIEMEKWRIEQEKIKMEKIEKKRIKNEKLKKEKIEKYEKSEKLKFENETAMLETEKKIENDKVNKMENKEKVDKGNEHIYVIESNIETENIESNQLTEMLVEEAVKKLNFFDLMQMINKISYSDKLKFLKSIEKSNKILNQENIINVDKKSKGETKIVEKVVRFEESIIEKFEKKFQDSIADPINKSLLYSVHSAVEASNRLHKKKSIDNSKDEEHRSENEMENKTVNNDEKNKNKIKKNGNNSKMQKNKNEILFENSYDLHDNSWKQKNKHKSTKYTKNSPKKTFKNQNIPKSTDSYLQSYKTVQNKNKIVTKGVKDASNESKNEKIEHKMKDDHIRVDQNIVKTQKHSKHTEDQIRTVLRKQPVDVCLKCVAALTVTNKLDFSVVSSCANCTIKLYEDSGYYITLRDYRNILRNVERNATRLFNEECGNEEQIEDVNKPIQEHDCNHKQKRDDSDNDQSGAGGGNYPNRQSHKRGKNYSGGTNGRNIQSDKKKQNGGGNTKSKKYGKTRHGSGGAKCKNLESLKITRNKSEGGHVGNIKSELNQHGGGGVFNEIFQLVKLIGNKNGGKNIQNTKSVKANQSGGVNNENSQFCRVIRNKARGANIRNIKFKIKQSGGEDHGVNNINHKFENVIPIKSGGANVGNIKFDKGKKIRIECVNTKSNNYFYERKNDGNVNHLDQLAQVNGSANFGNIKDNNKIITGGVNVKVKTGETAKKNKLYYGNRKYLHIDDYKDRKNKNGQNTIGGDELRNYRLSQMKKYKIDNSNYGKIPYKKNKLDKRVDHPYYILDSKYNKMDVITNGHTNNEIGNFDVRLENMDRHVNVENIESNKRLKKWIEVVKKVSAKLDEICPKGYISSRNFNNDVEFEKSNVCANQKAPQTLIPPLPANKKHISDNDVAEKEKNVSNCRKLVVYEDVEKNAWYQPETFNQHFNYNYPNNKKKIEKYPFSSINESKLADTLNRKLRQENVVIKRRIRKNNLLLQINNEQNMKGPYKKLINEYKSKHVEKKMLSKNPPLYTTKSNIKGKTELQNLKKIGQNIKNAQYQSHDNVKKSKKKFKTDYVLLKKWQYQQSLKKFYMMSQNLNELVPPYVQYQPVPYIPNNDQVPPQSTIQSFPNNFYNHPIYPINRVDVNYPPYYHPYSPRYNNKIDHYDEISDSNITK</sequence>
<organism evidence="3 4">
    <name type="scientific">Intoshia linei</name>
    <dbReference type="NCBI Taxonomy" id="1819745"/>
    <lineage>
        <taxon>Eukaryota</taxon>
        <taxon>Metazoa</taxon>
        <taxon>Spiralia</taxon>
        <taxon>Lophotrochozoa</taxon>
        <taxon>Mesozoa</taxon>
        <taxon>Orthonectida</taxon>
        <taxon>Rhopaluridae</taxon>
        <taxon>Intoshia</taxon>
    </lineage>
</organism>
<dbReference type="Proteomes" id="UP000078046">
    <property type="component" value="Unassembled WGS sequence"/>
</dbReference>
<feature type="region of interest" description="Disordered" evidence="2">
    <location>
        <begin position="1"/>
        <end position="25"/>
    </location>
</feature>
<evidence type="ECO:0000256" key="2">
    <source>
        <dbReference type="SAM" id="MobiDB-lite"/>
    </source>
</evidence>
<feature type="region of interest" description="Disordered" evidence="2">
    <location>
        <begin position="709"/>
        <end position="800"/>
    </location>
</feature>
<feature type="region of interest" description="Disordered" evidence="2">
    <location>
        <begin position="464"/>
        <end position="511"/>
    </location>
</feature>
<protein>
    <submittedName>
        <fullName evidence="3">Uncharacterized protein</fullName>
    </submittedName>
</protein>
<gene>
    <name evidence="3" type="ORF">A3Q56_00845</name>
</gene>
<proteinExistence type="predicted"/>
<name>A0A177BCJ2_9BILA</name>
<evidence type="ECO:0000313" key="4">
    <source>
        <dbReference type="Proteomes" id="UP000078046"/>
    </source>
</evidence>
<evidence type="ECO:0000256" key="1">
    <source>
        <dbReference type="SAM" id="Coils"/>
    </source>
</evidence>
<feature type="compositionally biased region" description="Basic residues" evidence="2">
    <location>
        <begin position="530"/>
        <end position="548"/>
    </location>
</feature>
<feature type="compositionally biased region" description="Basic and acidic residues" evidence="2">
    <location>
        <begin position="469"/>
        <end position="496"/>
    </location>
</feature>
<feature type="compositionally biased region" description="Basic residues" evidence="2">
    <location>
        <begin position="765"/>
        <end position="774"/>
    </location>
</feature>
<reference evidence="3 4" key="1">
    <citation type="submission" date="2016-04" db="EMBL/GenBank/DDBJ databases">
        <title>The genome of Intoshia linei affirms orthonectids as highly simplified spiralians.</title>
        <authorList>
            <person name="Mikhailov K.V."/>
            <person name="Slusarev G.S."/>
            <person name="Nikitin M.A."/>
            <person name="Logacheva M.D."/>
            <person name="Penin A."/>
            <person name="Aleoshin V."/>
            <person name="Panchin Y.V."/>
        </authorList>
    </citation>
    <scope>NUCLEOTIDE SEQUENCE [LARGE SCALE GENOMIC DNA]</scope>
    <source>
        <strain evidence="3">Intl2013</strain>
        <tissue evidence="3">Whole animal</tissue>
    </source>
</reference>
<keyword evidence="1" id="KW-0175">Coiled coil</keyword>
<accession>A0A177BCJ2</accession>
<comment type="caution">
    <text evidence="3">The sequence shown here is derived from an EMBL/GenBank/DDBJ whole genome shotgun (WGS) entry which is preliminary data.</text>
</comment>
<dbReference type="EMBL" id="LWCA01000055">
    <property type="protein sequence ID" value="OAF71393.1"/>
    <property type="molecule type" value="Genomic_DNA"/>
</dbReference>
<keyword evidence="4" id="KW-1185">Reference proteome</keyword>
<feature type="coiled-coil region" evidence="1">
    <location>
        <begin position="220"/>
        <end position="331"/>
    </location>
</feature>
<feature type="region of interest" description="Disordered" evidence="2">
    <location>
        <begin position="527"/>
        <end position="555"/>
    </location>
</feature>